<dbReference type="GO" id="GO:0051596">
    <property type="term" value="P:methylglyoxal catabolic process"/>
    <property type="evidence" value="ECO:0007669"/>
    <property type="project" value="TreeGrafter"/>
</dbReference>
<evidence type="ECO:0000256" key="6">
    <source>
        <dbReference type="PIRSR" id="PIRSR000097-3"/>
    </source>
</evidence>
<evidence type="ECO:0000256" key="4">
    <source>
        <dbReference type="PIRSR" id="PIRSR000097-1"/>
    </source>
</evidence>
<accession>A0A1G8IF33</accession>
<dbReference type="PRINTS" id="PR00069">
    <property type="entry name" value="ALDKETRDTASE"/>
</dbReference>
<dbReference type="EMBL" id="FNDS01000006">
    <property type="protein sequence ID" value="SDI17526.1"/>
    <property type="molecule type" value="Genomic_DNA"/>
</dbReference>
<dbReference type="InterPro" id="IPR020471">
    <property type="entry name" value="AKR"/>
</dbReference>
<dbReference type="Proteomes" id="UP000199636">
    <property type="component" value="Unassembled WGS sequence"/>
</dbReference>
<sequence length="279" mass="30985">MPPRIRNRHGLNMPTLGLGTWPMTGDTCTRAVLQALELGYRHIDTAAGYANEDAVGQALADSPVPREDIHVTSKVWWDRLEPQAMRQSLDDSLRALRSDYLDLFMIHWPGNQGSLAGDDLRRSIDTLVAARDSGKARAIGVANFPLALLREVVEQRAAPLAAIQVEYHLLLDQQALLDYARAHDMALIAYTPLGRGRMLEEPVIRDIAARHQALPSQVALSWLLEQDAVAAIPKAASLANQQSNLDALRLRLDEQDRARIAALPKHLRLVSPDFAPRWD</sequence>
<feature type="binding site" evidence="5">
    <location>
        <position position="107"/>
    </location>
    <ligand>
        <name>substrate</name>
    </ligand>
</feature>
<protein>
    <submittedName>
        <fullName evidence="8">2,5-diketo-D-gluconate reductase B</fullName>
    </submittedName>
</protein>
<keyword evidence="3" id="KW-0560">Oxidoreductase</keyword>
<evidence type="ECO:0000256" key="2">
    <source>
        <dbReference type="ARBA" id="ARBA00022857"/>
    </source>
</evidence>
<dbReference type="AlphaFoldDB" id="A0A1G8IF33"/>
<dbReference type="RefSeq" id="WP_090263784.1">
    <property type="nucleotide sequence ID" value="NZ_FNDS01000006.1"/>
</dbReference>
<dbReference type="Pfam" id="PF00248">
    <property type="entry name" value="Aldo_ket_red"/>
    <property type="match status" value="1"/>
</dbReference>
<name>A0A1G8IF33_9PSED</name>
<dbReference type="STRING" id="428992.SAMN05216272_106220"/>
<evidence type="ECO:0000313" key="9">
    <source>
        <dbReference type="Proteomes" id="UP000199636"/>
    </source>
</evidence>
<evidence type="ECO:0000256" key="3">
    <source>
        <dbReference type="ARBA" id="ARBA00023002"/>
    </source>
</evidence>
<evidence type="ECO:0000313" key="8">
    <source>
        <dbReference type="EMBL" id="SDI17526.1"/>
    </source>
</evidence>
<gene>
    <name evidence="8" type="ORF">SAMN05216272_106220</name>
</gene>
<evidence type="ECO:0000256" key="1">
    <source>
        <dbReference type="ARBA" id="ARBA00007905"/>
    </source>
</evidence>
<feature type="active site" description="Proton donor" evidence="4">
    <location>
        <position position="49"/>
    </location>
</feature>
<keyword evidence="9" id="KW-1185">Reference proteome</keyword>
<feature type="site" description="Lowers pKa of active site Tyr" evidence="6">
    <location>
        <position position="74"/>
    </location>
</feature>
<evidence type="ECO:0000259" key="7">
    <source>
        <dbReference type="Pfam" id="PF00248"/>
    </source>
</evidence>
<dbReference type="SUPFAM" id="SSF51430">
    <property type="entry name" value="NAD(P)-linked oxidoreductase"/>
    <property type="match status" value="1"/>
</dbReference>
<organism evidence="8 9">
    <name type="scientific">Pseudomonas panipatensis</name>
    <dbReference type="NCBI Taxonomy" id="428992"/>
    <lineage>
        <taxon>Bacteria</taxon>
        <taxon>Pseudomonadati</taxon>
        <taxon>Pseudomonadota</taxon>
        <taxon>Gammaproteobacteria</taxon>
        <taxon>Pseudomonadales</taxon>
        <taxon>Pseudomonadaceae</taxon>
        <taxon>Pseudomonas</taxon>
    </lineage>
</organism>
<dbReference type="InterPro" id="IPR023210">
    <property type="entry name" value="NADP_OxRdtase_dom"/>
</dbReference>
<dbReference type="PANTHER" id="PTHR43827:SF3">
    <property type="entry name" value="NADP-DEPENDENT OXIDOREDUCTASE DOMAIN-CONTAINING PROTEIN"/>
    <property type="match status" value="1"/>
</dbReference>
<dbReference type="PROSITE" id="PS00798">
    <property type="entry name" value="ALDOKETO_REDUCTASE_1"/>
    <property type="match status" value="1"/>
</dbReference>
<dbReference type="GO" id="GO:1990002">
    <property type="term" value="F:methylglyoxal reductase (NADPH) (acetol producing) activity"/>
    <property type="evidence" value="ECO:0007669"/>
    <property type="project" value="TreeGrafter"/>
</dbReference>
<dbReference type="PANTHER" id="PTHR43827">
    <property type="entry name" value="2,5-DIKETO-D-GLUCONIC ACID REDUCTASE"/>
    <property type="match status" value="1"/>
</dbReference>
<dbReference type="OrthoDB" id="9804790at2"/>
<evidence type="ECO:0000256" key="5">
    <source>
        <dbReference type="PIRSR" id="PIRSR000097-2"/>
    </source>
</evidence>
<dbReference type="InterPro" id="IPR036812">
    <property type="entry name" value="NAD(P)_OxRdtase_dom_sf"/>
</dbReference>
<comment type="similarity">
    <text evidence="1">Belongs to the aldo/keto reductase family.</text>
</comment>
<dbReference type="PIRSF" id="PIRSF000097">
    <property type="entry name" value="AKR"/>
    <property type="match status" value="1"/>
</dbReference>
<proteinExistence type="inferred from homology"/>
<keyword evidence="2" id="KW-0521">NADP</keyword>
<dbReference type="Gene3D" id="3.20.20.100">
    <property type="entry name" value="NADP-dependent oxidoreductase domain"/>
    <property type="match status" value="1"/>
</dbReference>
<reference evidence="9" key="1">
    <citation type="submission" date="2016-10" db="EMBL/GenBank/DDBJ databases">
        <authorList>
            <person name="Varghese N."/>
            <person name="Submissions S."/>
        </authorList>
    </citation>
    <scope>NUCLEOTIDE SEQUENCE [LARGE SCALE GENOMIC DNA]</scope>
    <source>
        <strain evidence="9">CCM 7469</strain>
    </source>
</reference>
<feature type="domain" description="NADP-dependent oxidoreductase" evidence="7">
    <location>
        <begin position="16"/>
        <end position="263"/>
    </location>
</feature>
<dbReference type="InterPro" id="IPR018170">
    <property type="entry name" value="Aldo/ket_reductase_CS"/>
</dbReference>